<gene>
    <name evidence="3" type="ORF">PS683_00857</name>
</gene>
<protein>
    <recommendedName>
        <fullName evidence="2">Dermonecrotic toxin N-terminal domain-containing protein</fullName>
    </recommendedName>
</protein>
<sequence>MTLAPDHPSVAPAVDTDDADASQSIRDLLTRRINTAPHPSRLINQIALADWRCNEATQALARLIGRSPKVLAVMRAELRKEFEIDPDSLVFTEPKPPDPPRKVETLTERALSLLVLPSVVINVNRFTALSVKGRPDYRFPYTPLEVLQRVIAMRLLERLDHVASAYWNGLVLGSWLTRRERWVELQKTLFADRAFMAQQLEELSSCAMAMVQALIDAPTAEARDRAGGAWASVKVGQLMWPGTPAVVIPGALHLYREGEPSDAPQVIYLPGAVRPFYEAPSFFALQCALLDVNRSLFHDLWHCLPLRRREGAYRPADLSSATFVRGLEVMDDALEQGALAMLAGQWSNELGCAVKDYAAQVFSDQRPAPPPLNAALLLAHVQHARKQLVGGARLGLIRTQLLKWDGQRRGEEIVFASSAPDLALRTAEQQVKRYEKGLVALLAADDPGAQTPAYRAITSLLGKLSVHTSVMNTLLHNAQHRLLELAFWVERPDGAGTARRVSLFMQAQTEALRCEVQLLHRLKLIGTAHHDQVIEVVEQPLSARRTRSETQVLSIAVGCEPDAFYPLLNIWVITTAAALRVPARQRPVVLYAFGTEGGIKAFAGLDALTRSLKASLASPDGSVLWGAIERDKRSDLRAHAARKTLAVRYRAVKGKPALAALKQMLDSYHRLHTSTEGITRIFTEVKDAGLSRALLRGELERQLKIPVNNALGQALANVELLRQAASEAKKLPAWLAHATRAQRRDFLHVQRVHLSNAYAFERRLEDVLPDLETFARRALMARLSEDGISSQWDIDQPFIDLPDDVHGSFCANSPVCTVGDRSIRLTPSVTRTAFSLLQLVLHNLDPLAPWTKWRLHRARYLQSGWKQRLNADYLIGLASSLDIGGQYDALIHTVFYPRLDAHTLLSEGRIPALLNRALLTGVQHHLFAAIQRGLSAAAQSLFTTAMAARTPQDLLKAPYALQLHVVHLVGHTMLHDRYIAGIVLVHDKPSGLCVVYWPDAPHALVLTEYASLQQAHAELNRIGAMPEHAKALARQVAPGWAFEAMPHDPDTLGRPGQIFNVFDLSPSFFLFKGIWRGAGFVRSFNVKHLEPTPLADEIERHTLEQMTREPQHWLALVPTAHSNAQALLYHANVLELQRRTQGASHSGKALQAYRNRRLGEQSDAAQRRLVAFFSPLYGIFNDFYELLLVARRYHRFGDAHDAVDVGFMTAFLAFELLSNFVPGPKKPGSAVARVAQPRPSAVLGRIRRLRMTSRAENSRLAPVARLKALERFNVKGVPEGAVALKGPGEQGVYVKNGEAFVVDGTHHYPVYRRGNEQVFRLKNPQAPGQDELILHIHQPREWLLSADAPIAGPSSGRLNPWQARVPTPPDWRPPSVRAATQRRIYQSSAPATDWFDWKVQVPAEQMSAFTEFGTFHVRPHAQVFPYDAIYIGAWYDTATASGVGYYRLLNEGSNAPRSGIAFIGPDEPMVSRAYVDIERWTTTARGEQPIPVSRNALGDWQLHTRLFDRPLEHYVGAAFPTMTPHSQRMAARRLVELADTSYSVSTTHLLNIRTTLDDWLTQSTVRPVQTDDWLRMLRITEREGGSISIGNESLAPGFTRVDFRAQGVDPALRFNGPGITARRNIAQPAAIRTVLEQHGFNVYEVEVRRAFHVVHEMVATHRFSNSSKVYYIVPKWVERASVQIKQRLTDGWLISAINAHPDSLTLIAVQRALQENRLVRIVAGIQWPVFQADPPSVYFVRV</sequence>
<name>A0A5E6MJ74_PSEFL</name>
<accession>A0A5E6MJ74</accession>
<organism evidence="3">
    <name type="scientific">Pseudomonas fluorescens</name>
    <dbReference type="NCBI Taxonomy" id="294"/>
    <lineage>
        <taxon>Bacteria</taxon>
        <taxon>Pseudomonadati</taxon>
        <taxon>Pseudomonadota</taxon>
        <taxon>Gammaproteobacteria</taxon>
        <taxon>Pseudomonadales</taxon>
        <taxon>Pseudomonadaceae</taxon>
        <taxon>Pseudomonas</taxon>
    </lineage>
</organism>
<evidence type="ECO:0000259" key="2">
    <source>
        <dbReference type="Pfam" id="PF20178"/>
    </source>
</evidence>
<dbReference type="InterPro" id="IPR046673">
    <property type="entry name" value="ToxA_N"/>
</dbReference>
<evidence type="ECO:0000256" key="1">
    <source>
        <dbReference type="SAM" id="MobiDB-lite"/>
    </source>
</evidence>
<evidence type="ECO:0000313" key="3">
    <source>
        <dbReference type="EMBL" id="VVM12581.1"/>
    </source>
</evidence>
<dbReference type="Pfam" id="PF20178">
    <property type="entry name" value="ToxA_N"/>
    <property type="match status" value="1"/>
</dbReference>
<reference evidence="3" key="1">
    <citation type="submission" date="2019-09" db="EMBL/GenBank/DDBJ databases">
        <authorList>
            <person name="Chandra G."/>
            <person name="Truman W A."/>
        </authorList>
    </citation>
    <scope>NUCLEOTIDE SEQUENCE</scope>
    <source>
        <strain evidence="3">PS683</strain>
    </source>
</reference>
<dbReference type="EMBL" id="LR700640">
    <property type="protein sequence ID" value="VVM12581.1"/>
    <property type="molecule type" value="Genomic_DNA"/>
</dbReference>
<feature type="region of interest" description="Disordered" evidence="1">
    <location>
        <begin position="1"/>
        <end position="20"/>
    </location>
</feature>
<feature type="domain" description="Dermonecrotic toxin N-terminal" evidence="2">
    <location>
        <begin position="768"/>
        <end position="1036"/>
    </location>
</feature>
<proteinExistence type="predicted"/>